<dbReference type="PANTHER" id="PTHR48107:SF16">
    <property type="entry name" value="NADPH-DEPENDENT ALDEHYDE REDUCTASE 1, CHLOROPLASTIC"/>
    <property type="match status" value="1"/>
</dbReference>
<dbReference type="Proteomes" id="UP000557717">
    <property type="component" value="Unassembled WGS sequence"/>
</dbReference>
<keyword evidence="5" id="KW-1185">Reference proteome</keyword>
<gene>
    <name evidence="4" type="ORF">HNR46_001715</name>
</gene>
<protein>
    <submittedName>
        <fullName evidence="4">NAD(P)-dependent dehydrogenase (Short-subunit alcohol dehydrogenase family)</fullName>
    </submittedName>
</protein>
<dbReference type="GO" id="GO:0016614">
    <property type="term" value="F:oxidoreductase activity, acting on CH-OH group of donors"/>
    <property type="evidence" value="ECO:0007669"/>
    <property type="project" value="UniProtKB-ARBA"/>
</dbReference>
<accession>A0A840V9X2</accession>
<dbReference type="SUPFAM" id="SSF51735">
    <property type="entry name" value="NAD(P)-binding Rossmann-fold domains"/>
    <property type="match status" value="1"/>
</dbReference>
<evidence type="ECO:0000256" key="3">
    <source>
        <dbReference type="SAM" id="MobiDB-lite"/>
    </source>
</evidence>
<dbReference type="EMBL" id="JACHFD010000007">
    <property type="protein sequence ID" value="MBB5351478.1"/>
    <property type="molecule type" value="Genomic_DNA"/>
</dbReference>
<proteinExistence type="inferred from homology"/>
<dbReference type="AlphaFoldDB" id="A0A840V9X2"/>
<evidence type="ECO:0000256" key="1">
    <source>
        <dbReference type="ARBA" id="ARBA00006484"/>
    </source>
</evidence>
<organism evidence="4 5">
    <name type="scientific">Haloferula luteola</name>
    <dbReference type="NCBI Taxonomy" id="595692"/>
    <lineage>
        <taxon>Bacteria</taxon>
        <taxon>Pseudomonadati</taxon>
        <taxon>Verrucomicrobiota</taxon>
        <taxon>Verrucomicrobiia</taxon>
        <taxon>Verrucomicrobiales</taxon>
        <taxon>Verrucomicrobiaceae</taxon>
        <taxon>Haloferula</taxon>
    </lineage>
</organism>
<feature type="region of interest" description="Disordered" evidence="3">
    <location>
        <begin position="19"/>
        <end position="41"/>
    </location>
</feature>
<dbReference type="InterPro" id="IPR002347">
    <property type="entry name" value="SDR_fam"/>
</dbReference>
<reference evidence="4 5" key="1">
    <citation type="submission" date="2020-08" db="EMBL/GenBank/DDBJ databases">
        <title>Genomic Encyclopedia of Type Strains, Phase IV (KMG-IV): sequencing the most valuable type-strain genomes for metagenomic binning, comparative biology and taxonomic classification.</title>
        <authorList>
            <person name="Goeker M."/>
        </authorList>
    </citation>
    <scope>NUCLEOTIDE SEQUENCE [LARGE SCALE GENOMIC DNA]</scope>
    <source>
        <strain evidence="4 5">YC6886</strain>
    </source>
</reference>
<dbReference type="Pfam" id="PF00106">
    <property type="entry name" value="adh_short"/>
    <property type="match status" value="1"/>
</dbReference>
<evidence type="ECO:0000313" key="4">
    <source>
        <dbReference type="EMBL" id="MBB5351478.1"/>
    </source>
</evidence>
<dbReference type="Gene3D" id="3.40.50.720">
    <property type="entry name" value="NAD(P)-binding Rossmann-like Domain"/>
    <property type="match status" value="1"/>
</dbReference>
<dbReference type="PRINTS" id="PR00081">
    <property type="entry name" value="GDHRDH"/>
</dbReference>
<comment type="caution">
    <text evidence="4">The sequence shown here is derived from an EMBL/GenBank/DDBJ whole genome shotgun (WGS) entry which is preliminary data.</text>
</comment>
<dbReference type="PANTHER" id="PTHR48107">
    <property type="entry name" value="NADPH-DEPENDENT ALDEHYDE REDUCTASE-LIKE PROTEIN, CHLOROPLASTIC-RELATED"/>
    <property type="match status" value="1"/>
</dbReference>
<evidence type="ECO:0000256" key="2">
    <source>
        <dbReference type="ARBA" id="ARBA00023002"/>
    </source>
</evidence>
<comment type="similarity">
    <text evidence="1">Belongs to the short-chain dehydrogenases/reductases (SDR) family.</text>
</comment>
<dbReference type="InterPro" id="IPR036291">
    <property type="entry name" value="NAD(P)-bd_dom_sf"/>
</dbReference>
<sequence>MPNVALSATVESTLPVTETLPNWPTKREPSPSEISASTRQGRLAGRRALVTGGDTGIGRAVAVTFAREGASVLVAYHGDESDAEETCRLIRELGGHCHAHRCDPRSPEDCSEVVARAVLELGGLDIVVNHSDDIPTSESLLELSPKQLDTAFRRHLFPLVFLTRAALPHLEQSNAACIISTTSETSGPTSGLDLSATQGAMANFTRTLSSQLAPREIRVNAVSTATSRMAPVADTVSSTECYLFLASSSARYVTGQLIHPNAGALLNG</sequence>
<keyword evidence="2" id="KW-0560">Oxidoreductase</keyword>
<evidence type="ECO:0000313" key="5">
    <source>
        <dbReference type="Proteomes" id="UP000557717"/>
    </source>
</evidence>
<name>A0A840V9X2_9BACT</name>
<dbReference type="RefSeq" id="WP_184017684.1">
    <property type="nucleotide sequence ID" value="NZ_JACHFD010000007.1"/>
</dbReference>